<dbReference type="HOGENOM" id="CLU_115019_2_1_11"/>
<dbReference type="STRING" id="298654.FraEuI1c_5344"/>
<dbReference type="GO" id="GO:0016491">
    <property type="term" value="F:oxidoreductase activity"/>
    <property type="evidence" value="ECO:0007669"/>
    <property type="project" value="InterPro"/>
</dbReference>
<gene>
    <name evidence="2" type="ordered locus">FraEuI1c_5344</name>
</gene>
<name>E3J9G8_PSEI1</name>
<feature type="domain" description="EthD" evidence="1">
    <location>
        <begin position="11"/>
        <end position="103"/>
    </location>
</feature>
<dbReference type="EMBL" id="CP002299">
    <property type="protein sequence ID" value="ADP83332.1"/>
    <property type="molecule type" value="Genomic_DNA"/>
</dbReference>
<keyword evidence="3" id="KW-1185">Reference proteome</keyword>
<dbReference type="InterPro" id="IPR009799">
    <property type="entry name" value="EthD_dom"/>
</dbReference>
<dbReference type="Proteomes" id="UP000002484">
    <property type="component" value="Chromosome"/>
</dbReference>
<evidence type="ECO:0000313" key="3">
    <source>
        <dbReference type="Proteomes" id="UP000002484"/>
    </source>
</evidence>
<dbReference type="InParanoid" id="E3J9G8"/>
<organism evidence="2 3">
    <name type="scientific">Pseudofrankia inefficax (strain DSM 45817 / CECT 9037 / DDB 130130 / EuI1c)</name>
    <name type="common">Frankia inefficax</name>
    <dbReference type="NCBI Taxonomy" id="298654"/>
    <lineage>
        <taxon>Bacteria</taxon>
        <taxon>Bacillati</taxon>
        <taxon>Actinomycetota</taxon>
        <taxon>Actinomycetes</taxon>
        <taxon>Frankiales</taxon>
        <taxon>Frankiaceae</taxon>
        <taxon>Pseudofrankia</taxon>
    </lineage>
</organism>
<dbReference type="InterPro" id="IPR011008">
    <property type="entry name" value="Dimeric_a/b-barrel"/>
</dbReference>
<dbReference type="OrthoDB" id="2613214at2"/>
<sequence length="119" mass="13942">MIKIVALIKRRPDLTREQFRDYYEHRHAPLFHRVIPDEVATAIVHYVQNHAVTLGRGSTDTLYDCVTEIGFVDRDQLAVWNRWYLGDDGKVLRDDEENFMDKDKRIVIVADVCDIGIVR</sequence>
<reference evidence="2 3" key="1">
    <citation type="submission" date="2010-10" db="EMBL/GenBank/DDBJ databases">
        <title>Complete sequence of Frankia sp. EuI1c.</title>
        <authorList>
            <consortium name="US DOE Joint Genome Institute"/>
            <person name="Lucas S."/>
            <person name="Copeland A."/>
            <person name="Lapidus A."/>
            <person name="Cheng J.-F."/>
            <person name="Bruce D."/>
            <person name="Goodwin L."/>
            <person name="Pitluck S."/>
            <person name="Chertkov O."/>
            <person name="Detter J.C."/>
            <person name="Han C."/>
            <person name="Tapia R."/>
            <person name="Land M."/>
            <person name="Hauser L."/>
            <person name="Jeffries C."/>
            <person name="Kyrpides N."/>
            <person name="Ivanova N."/>
            <person name="Mikhailova N."/>
            <person name="Beauchemin N."/>
            <person name="Sen A."/>
            <person name="Sur S.A."/>
            <person name="Gtari M."/>
            <person name="Wall L."/>
            <person name="Tisa L."/>
            <person name="Woyke T."/>
        </authorList>
    </citation>
    <scope>NUCLEOTIDE SEQUENCE [LARGE SCALE GENOMIC DNA]</scope>
    <source>
        <strain evidence="3">DSM 45817 / CECT 9037 / EuI1c</strain>
    </source>
</reference>
<dbReference type="Gene3D" id="3.30.70.100">
    <property type="match status" value="1"/>
</dbReference>
<proteinExistence type="predicted"/>
<evidence type="ECO:0000259" key="1">
    <source>
        <dbReference type="Pfam" id="PF07110"/>
    </source>
</evidence>
<dbReference type="Pfam" id="PF07110">
    <property type="entry name" value="EthD"/>
    <property type="match status" value="1"/>
</dbReference>
<dbReference type="SUPFAM" id="SSF54909">
    <property type="entry name" value="Dimeric alpha+beta barrel"/>
    <property type="match status" value="1"/>
</dbReference>
<protein>
    <submittedName>
        <fullName evidence="2">Ethyl tert-butyl ether degradation EthD</fullName>
    </submittedName>
</protein>
<accession>E3J9G8</accession>
<dbReference type="AlphaFoldDB" id="E3J9G8"/>
<dbReference type="RefSeq" id="WP_013426450.1">
    <property type="nucleotide sequence ID" value="NC_014666.1"/>
</dbReference>
<dbReference type="eggNOG" id="ENOG5030BBF">
    <property type="taxonomic scope" value="Bacteria"/>
</dbReference>
<dbReference type="KEGG" id="fri:FraEuI1c_5344"/>
<evidence type="ECO:0000313" key="2">
    <source>
        <dbReference type="EMBL" id="ADP83332.1"/>
    </source>
</evidence>